<accession>G8YQX9</accession>
<dbReference type="CDD" id="cd00202">
    <property type="entry name" value="ZnF_GATA"/>
    <property type="match status" value="1"/>
</dbReference>
<dbReference type="GO" id="GO:0043565">
    <property type="term" value="F:sequence-specific DNA binding"/>
    <property type="evidence" value="ECO:0007669"/>
    <property type="project" value="InterPro"/>
</dbReference>
<dbReference type="AlphaFoldDB" id="G8YQX9"/>
<dbReference type="InParanoid" id="G8YQX9"/>
<evidence type="ECO:0000313" key="8">
    <source>
        <dbReference type="EMBL" id="CCE79064.1"/>
    </source>
</evidence>
<dbReference type="Proteomes" id="UP000005222">
    <property type="component" value="Chromosome C"/>
</dbReference>
<dbReference type="HOGENOM" id="CLU_687013_0_0_1"/>
<dbReference type="OrthoDB" id="2162994at2759"/>
<dbReference type="Pfam" id="PF00320">
    <property type="entry name" value="GATA"/>
    <property type="match status" value="1"/>
</dbReference>
<gene>
    <name evidence="8" type="primary">Piso0_001101</name>
    <name evidence="7" type="ORF">GNLVRS01_PISO0C10914g</name>
    <name evidence="8" type="ORF">GNLVRS01_PISO0D10981g</name>
</gene>
<dbReference type="EMBL" id="FO082057">
    <property type="protein sequence ID" value="CCE78478.1"/>
    <property type="molecule type" value="Genomic_DNA"/>
</dbReference>
<keyword evidence="2 4" id="KW-0863">Zinc-finger</keyword>
<dbReference type="OMA" id="FTTHESF"/>
<evidence type="ECO:0000256" key="5">
    <source>
        <dbReference type="SAM" id="MobiDB-lite"/>
    </source>
</evidence>
<evidence type="ECO:0000259" key="6">
    <source>
        <dbReference type="PROSITE" id="PS50114"/>
    </source>
</evidence>
<keyword evidence="3" id="KW-0862">Zinc</keyword>
<dbReference type="SUPFAM" id="SSF57716">
    <property type="entry name" value="Glucocorticoid receptor-like (DNA-binding domain)"/>
    <property type="match status" value="1"/>
</dbReference>
<dbReference type="PROSITE" id="PS00344">
    <property type="entry name" value="GATA_ZN_FINGER_1"/>
    <property type="match status" value="1"/>
</dbReference>
<dbReference type="PANTHER" id="PTHR45658">
    <property type="entry name" value="GATA TRANSCRIPTION FACTOR"/>
    <property type="match status" value="1"/>
</dbReference>
<feature type="compositionally biased region" description="Basic and acidic residues" evidence="5">
    <location>
        <begin position="1"/>
        <end position="10"/>
    </location>
</feature>
<dbReference type="eggNOG" id="KOG1601">
    <property type="taxonomic scope" value="Eukaryota"/>
</dbReference>
<name>G8YQX9_PICSO</name>
<reference evidence="9" key="2">
    <citation type="journal article" date="2012" name="G3 (Bethesda)">
        <title>Pichia sorbitophila, an interspecies yeast hybrid reveals early steps of genome resolution following polyploidization.</title>
        <authorList>
            <person name="Leh Louis V."/>
            <person name="Despons L."/>
            <person name="Friedrich A."/>
            <person name="Martin T."/>
            <person name="Durrens P."/>
            <person name="Casaregola S."/>
            <person name="Neuveglise C."/>
            <person name="Fairhead C."/>
            <person name="Marck C."/>
            <person name="Cruz J.A."/>
            <person name="Straub M.L."/>
            <person name="Kugler V."/>
            <person name="Sacerdot C."/>
            <person name="Uzunov Z."/>
            <person name="Thierry A."/>
            <person name="Weiss S."/>
            <person name="Bleykasten C."/>
            <person name="De Montigny J."/>
            <person name="Jacques N."/>
            <person name="Jung P."/>
            <person name="Lemaire M."/>
            <person name="Mallet S."/>
            <person name="Morel G."/>
            <person name="Richard G.F."/>
            <person name="Sarkar A."/>
            <person name="Savel G."/>
            <person name="Schacherer J."/>
            <person name="Seret M.L."/>
            <person name="Talla E."/>
            <person name="Samson G."/>
            <person name="Jubin C."/>
            <person name="Poulain J."/>
            <person name="Vacherie B."/>
            <person name="Barbe V."/>
            <person name="Pelletier E."/>
            <person name="Sherman D.J."/>
            <person name="Westhof E."/>
            <person name="Weissenbach J."/>
            <person name="Baret P.V."/>
            <person name="Wincker P."/>
            <person name="Gaillardin C."/>
            <person name="Dujon B."/>
            <person name="Souciet J.L."/>
        </authorList>
    </citation>
    <scope>NUCLEOTIDE SEQUENCE [LARGE SCALE GENOMIC DNA]</scope>
    <source>
        <strain evidence="9">ATCC MYA-4447 / BCRC 22081 / CBS 7064 / NBRC 10061 / NRRL Y-12695</strain>
    </source>
</reference>
<feature type="domain" description="GATA-type" evidence="6">
    <location>
        <begin position="351"/>
        <end position="386"/>
    </location>
</feature>
<dbReference type="Proteomes" id="UP000005222">
    <property type="component" value="Chromosome D"/>
</dbReference>
<organism evidence="8 9">
    <name type="scientific">Pichia sorbitophila (strain ATCC MYA-4447 / BCRC 22081 / CBS 7064 / NBRC 10061 / NRRL Y-12695)</name>
    <name type="common">Hybrid yeast</name>
    <dbReference type="NCBI Taxonomy" id="559304"/>
    <lineage>
        <taxon>Eukaryota</taxon>
        <taxon>Fungi</taxon>
        <taxon>Dikarya</taxon>
        <taxon>Ascomycota</taxon>
        <taxon>Saccharomycotina</taxon>
        <taxon>Pichiomycetes</taxon>
        <taxon>Debaryomycetaceae</taxon>
        <taxon>Millerozyma</taxon>
    </lineage>
</organism>
<evidence type="ECO:0000313" key="7">
    <source>
        <dbReference type="EMBL" id="CCE78478.1"/>
    </source>
</evidence>
<sequence length="417" mass="46610">MRGDKGKEAASSHNRLPSVSQLLELFSPPQRPGPEPFAPSGERRESNVPPGLWSSGSNIEGYFPPAKAPSELYQQELRSYSHVQPISHLRTTSFPHQYRFPPPAALEEGPSRAIESGQTVTGSNKQDITVEDIGEFIPSGDSSREAGAKEGILRSLSRLARSDSVIQVVRTLQSQYIDLLQRSSEMASDHDEFLKGTTQWKGSPRYISQRDYEEFIASLPLSNIEQLIDALENSLAALEHVKNVQIAQKGRKFSSNREEKSLIRPAEHPKGQHMRARTTPTIKTIPTKQMPQKRRKSTMSNVVFSAQRRPSVSSPGGDIIPLDISAPMLRQSFTQPNKKIEIGSLNTELSIRQEIVCSHCGSRDTPEWRKGIDGSRTLCNACGLFYSKLTKKYSPPEAARIMRERKEKGLVLDRRLK</sequence>
<feature type="region of interest" description="Disordered" evidence="5">
    <location>
        <begin position="249"/>
        <end position="277"/>
    </location>
</feature>
<dbReference type="GO" id="GO:0006355">
    <property type="term" value="P:regulation of DNA-templated transcription"/>
    <property type="evidence" value="ECO:0007669"/>
    <property type="project" value="InterPro"/>
</dbReference>
<keyword evidence="9" id="KW-1185">Reference proteome</keyword>
<evidence type="ECO:0000256" key="4">
    <source>
        <dbReference type="PROSITE-ProRule" id="PRU00094"/>
    </source>
</evidence>
<protein>
    <submittedName>
        <fullName evidence="8">Piso0_001101 protein</fullName>
    </submittedName>
</protein>
<dbReference type="EMBL" id="FO082056">
    <property type="protein sequence ID" value="CCE79064.1"/>
    <property type="molecule type" value="Genomic_DNA"/>
</dbReference>
<dbReference type="STRING" id="559304.G8YQX9"/>
<dbReference type="SMART" id="SM00401">
    <property type="entry name" value="ZnF_GATA"/>
    <property type="match status" value="1"/>
</dbReference>
<reference evidence="8" key="1">
    <citation type="submission" date="2011-10" db="EMBL/GenBank/DDBJ databases">
        <authorList>
            <person name="Genoscope - CEA"/>
        </authorList>
    </citation>
    <scope>NUCLEOTIDE SEQUENCE</scope>
</reference>
<dbReference type="InterPro" id="IPR051140">
    <property type="entry name" value="GATA_TF"/>
</dbReference>
<dbReference type="InterPro" id="IPR013088">
    <property type="entry name" value="Znf_NHR/GATA"/>
</dbReference>
<dbReference type="InterPro" id="IPR000679">
    <property type="entry name" value="Znf_GATA"/>
</dbReference>
<dbReference type="GO" id="GO:0008270">
    <property type="term" value="F:zinc ion binding"/>
    <property type="evidence" value="ECO:0007669"/>
    <property type="project" value="UniProtKB-KW"/>
</dbReference>
<evidence type="ECO:0000256" key="3">
    <source>
        <dbReference type="ARBA" id="ARBA00022833"/>
    </source>
</evidence>
<feature type="compositionally biased region" description="Basic and acidic residues" evidence="5">
    <location>
        <begin position="255"/>
        <end position="270"/>
    </location>
</feature>
<evidence type="ECO:0000313" key="9">
    <source>
        <dbReference type="Proteomes" id="UP000005222"/>
    </source>
</evidence>
<proteinExistence type="predicted"/>
<dbReference type="Gene3D" id="3.30.50.10">
    <property type="entry name" value="Erythroid Transcription Factor GATA-1, subunit A"/>
    <property type="match status" value="1"/>
</dbReference>
<feature type="compositionally biased region" description="Polar residues" evidence="5">
    <location>
        <begin position="11"/>
        <end position="21"/>
    </location>
</feature>
<dbReference type="PANTHER" id="PTHR45658:SF18">
    <property type="entry name" value="PROTEIN GAT2"/>
    <property type="match status" value="1"/>
</dbReference>
<evidence type="ECO:0000256" key="1">
    <source>
        <dbReference type="ARBA" id="ARBA00022723"/>
    </source>
</evidence>
<dbReference type="PROSITE" id="PS50114">
    <property type="entry name" value="GATA_ZN_FINGER_2"/>
    <property type="match status" value="1"/>
</dbReference>
<keyword evidence="1" id="KW-0479">Metal-binding</keyword>
<evidence type="ECO:0000256" key="2">
    <source>
        <dbReference type="ARBA" id="ARBA00022771"/>
    </source>
</evidence>
<feature type="region of interest" description="Disordered" evidence="5">
    <location>
        <begin position="1"/>
        <end position="67"/>
    </location>
</feature>